<protein>
    <submittedName>
        <fullName evidence="2">Uncharacterized protein</fullName>
    </submittedName>
</protein>
<proteinExistence type="predicted"/>
<gene>
    <name evidence="2" type="ORF">A3C86_03800</name>
</gene>
<name>A0A1F6D9X5_9BACT</name>
<keyword evidence="1" id="KW-0472">Membrane</keyword>
<feature type="transmembrane region" description="Helical" evidence="1">
    <location>
        <begin position="108"/>
        <end position="128"/>
    </location>
</feature>
<accession>A0A1F6D9X5</accession>
<dbReference type="Proteomes" id="UP000178042">
    <property type="component" value="Unassembled WGS sequence"/>
</dbReference>
<sequence>MGKDEINQEIQIILEEAKNINISSQEDIIHYVRVAVSASTRLLTHVSNLAYATVLHRNSLNELNQSVQNLTKTTTLLTQNVDSVAQSSQKLLTDGGRVHEKATVGVKLGIVALLVIGVLVIAYLWPLFPEQYRWTAGFLILGAILVPVAKLAWKHWNS</sequence>
<feature type="transmembrane region" description="Helical" evidence="1">
    <location>
        <begin position="134"/>
        <end position="153"/>
    </location>
</feature>
<comment type="caution">
    <text evidence="2">The sequence shown here is derived from an EMBL/GenBank/DDBJ whole genome shotgun (WGS) entry which is preliminary data.</text>
</comment>
<keyword evidence="1" id="KW-1133">Transmembrane helix</keyword>
<evidence type="ECO:0000256" key="1">
    <source>
        <dbReference type="SAM" id="Phobius"/>
    </source>
</evidence>
<evidence type="ECO:0000313" key="3">
    <source>
        <dbReference type="Proteomes" id="UP000178042"/>
    </source>
</evidence>
<reference evidence="2 3" key="1">
    <citation type="journal article" date="2016" name="Nat. Commun.">
        <title>Thousands of microbial genomes shed light on interconnected biogeochemical processes in an aquifer system.</title>
        <authorList>
            <person name="Anantharaman K."/>
            <person name="Brown C.T."/>
            <person name="Hug L.A."/>
            <person name="Sharon I."/>
            <person name="Castelle C.J."/>
            <person name="Probst A.J."/>
            <person name="Thomas B.C."/>
            <person name="Singh A."/>
            <person name="Wilkins M.J."/>
            <person name="Karaoz U."/>
            <person name="Brodie E.L."/>
            <person name="Williams K.H."/>
            <person name="Hubbard S.S."/>
            <person name="Banfield J.F."/>
        </authorList>
    </citation>
    <scope>NUCLEOTIDE SEQUENCE [LARGE SCALE GENOMIC DNA]</scope>
</reference>
<keyword evidence="1" id="KW-0812">Transmembrane</keyword>
<dbReference type="AlphaFoldDB" id="A0A1F6D9X5"/>
<organism evidence="2 3">
    <name type="scientific">Candidatus Kaiserbacteria bacterium RIFCSPHIGHO2_02_FULL_49_16</name>
    <dbReference type="NCBI Taxonomy" id="1798490"/>
    <lineage>
        <taxon>Bacteria</taxon>
        <taxon>Candidatus Kaiseribacteriota</taxon>
    </lineage>
</organism>
<evidence type="ECO:0000313" key="2">
    <source>
        <dbReference type="EMBL" id="OGG58239.1"/>
    </source>
</evidence>
<dbReference type="EMBL" id="MFLD01000043">
    <property type="protein sequence ID" value="OGG58239.1"/>
    <property type="molecule type" value="Genomic_DNA"/>
</dbReference>